<proteinExistence type="predicted"/>
<accession>A0AAW1EWR4</accession>
<reference evidence="1 2" key="1">
    <citation type="journal article" date="2024" name="Genome Biol. Evol.">
        <title>Chromosome-level genome assembly of the viviparous eelpout Zoarces viviparus.</title>
        <authorList>
            <person name="Fuhrmann N."/>
            <person name="Brasseur M.V."/>
            <person name="Bakowski C.E."/>
            <person name="Podsiadlowski L."/>
            <person name="Prost S."/>
            <person name="Krehenwinkel H."/>
            <person name="Mayer C."/>
        </authorList>
    </citation>
    <scope>NUCLEOTIDE SEQUENCE [LARGE SCALE GENOMIC DNA]</scope>
    <source>
        <strain evidence="1">NO-MEL_2022_Ind0_liver</strain>
    </source>
</reference>
<organism evidence="1 2">
    <name type="scientific">Zoarces viviparus</name>
    <name type="common">Viviparous eelpout</name>
    <name type="synonym">Blennius viviparus</name>
    <dbReference type="NCBI Taxonomy" id="48416"/>
    <lineage>
        <taxon>Eukaryota</taxon>
        <taxon>Metazoa</taxon>
        <taxon>Chordata</taxon>
        <taxon>Craniata</taxon>
        <taxon>Vertebrata</taxon>
        <taxon>Euteleostomi</taxon>
        <taxon>Actinopterygii</taxon>
        <taxon>Neopterygii</taxon>
        <taxon>Teleostei</taxon>
        <taxon>Neoteleostei</taxon>
        <taxon>Acanthomorphata</taxon>
        <taxon>Eupercaria</taxon>
        <taxon>Perciformes</taxon>
        <taxon>Cottioidei</taxon>
        <taxon>Zoarcales</taxon>
        <taxon>Zoarcidae</taxon>
        <taxon>Zoarcinae</taxon>
        <taxon>Zoarces</taxon>
    </lineage>
</organism>
<keyword evidence="2" id="KW-1185">Reference proteome</keyword>
<evidence type="ECO:0000313" key="2">
    <source>
        <dbReference type="Proteomes" id="UP001488805"/>
    </source>
</evidence>
<dbReference type="EMBL" id="JBCEZU010000123">
    <property type="protein sequence ID" value="KAK9527099.1"/>
    <property type="molecule type" value="Genomic_DNA"/>
</dbReference>
<comment type="caution">
    <text evidence="1">The sequence shown here is derived from an EMBL/GenBank/DDBJ whole genome shotgun (WGS) entry which is preliminary data.</text>
</comment>
<protein>
    <submittedName>
        <fullName evidence="1">Uncharacterized protein</fullName>
    </submittedName>
</protein>
<gene>
    <name evidence="1" type="ORF">VZT92_015761</name>
</gene>
<dbReference type="Proteomes" id="UP001488805">
    <property type="component" value="Unassembled WGS sequence"/>
</dbReference>
<dbReference type="AlphaFoldDB" id="A0AAW1EWR4"/>
<name>A0AAW1EWR4_ZOAVI</name>
<sequence length="81" mass="9161">MSEWRWERWRLTETSLSPGLSGITCCWSGVEEDEEEEEGMEVEEVGLLEDEEEEEAEDEVELWAGASGRLGRPSLGSVEVL</sequence>
<evidence type="ECO:0000313" key="1">
    <source>
        <dbReference type="EMBL" id="KAK9527099.1"/>
    </source>
</evidence>